<dbReference type="Proteomes" id="UP000736672">
    <property type="component" value="Unassembled WGS sequence"/>
</dbReference>
<keyword evidence="1" id="KW-1133">Transmembrane helix</keyword>
<evidence type="ECO:0000313" key="3">
    <source>
        <dbReference type="Proteomes" id="UP000736672"/>
    </source>
</evidence>
<protein>
    <submittedName>
        <fullName evidence="2">Uncharacterized protein</fullName>
    </submittedName>
</protein>
<sequence length="154" mass="17553">MQPHSIARLCLVCCCSCIYACMYCRFLSSAVTRTWSVTGRIAWDGESYARRTTRGRTTRMDTPRSVEAPWAWDEEAVRQLCLQENTSVPIGVINRNNSRHSSSNFKHQTQTNETWTQVRCCSTYLGVPASSEAIVPLRFQVALWYPPSIREPAQ</sequence>
<comment type="caution">
    <text evidence="2">The sequence shown here is derived from an EMBL/GenBank/DDBJ whole genome shotgun (WGS) entry which is preliminary data.</text>
</comment>
<keyword evidence="1" id="KW-0812">Transmembrane</keyword>
<feature type="transmembrane region" description="Helical" evidence="1">
    <location>
        <begin position="6"/>
        <end position="26"/>
    </location>
</feature>
<keyword evidence="1" id="KW-0472">Membrane</keyword>
<accession>A0A9P9L586</accession>
<dbReference type="EMBL" id="JAGTJS010000001">
    <property type="protein sequence ID" value="KAH7275055.1"/>
    <property type="molecule type" value="Genomic_DNA"/>
</dbReference>
<evidence type="ECO:0000256" key="1">
    <source>
        <dbReference type="SAM" id="Phobius"/>
    </source>
</evidence>
<proteinExistence type="predicted"/>
<dbReference type="AlphaFoldDB" id="A0A9P9L586"/>
<keyword evidence="3" id="KW-1185">Reference proteome</keyword>
<gene>
    <name evidence="2" type="ORF">B0J15DRAFT_474042</name>
</gene>
<name>A0A9P9L586_FUSSL</name>
<organism evidence="2 3">
    <name type="scientific">Fusarium solani</name>
    <name type="common">Filamentous fungus</name>
    <dbReference type="NCBI Taxonomy" id="169388"/>
    <lineage>
        <taxon>Eukaryota</taxon>
        <taxon>Fungi</taxon>
        <taxon>Dikarya</taxon>
        <taxon>Ascomycota</taxon>
        <taxon>Pezizomycotina</taxon>
        <taxon>Sordariomycetes</taxon>
        <taxon>Hypocreomycetidae</taxon>
        <taxon>Hypocreales</taxon>
        <taxon>Nectriaceae</taxon>
        <taxon>Fusarium</taxon>
        <taxon>Fusarium solani species complex</taxon>
    </lineage>
</organism>
<evidence type="ECO:0000313" key="2">
    <source>
        <dbReference type="EMBL" id="KAH7275055.1"/>
    </source>
</evidence>
<reference evidence="2" key="1">
    <citation type="journal article" date="2021" name="Nat. Commun.">
        <title>Genetic determinants of endophytism in the Arabidopsis root mycobiome.</title>
        <authorList>
            <person name="Mesny F."/>
            <person name="Miyauchi S."/>
            <person name="Thiergart T."/>
            <person name="Pickel B."/>
            <person name="Atanasova L."/>
            <person name="Karlsson M."/>
            <person name="Huettel B."/>
            <person name="Barry K.W."/>
            <person name="Haridas S."/>
            <person name="Chen C."/>
            <person name="Bauer D."/>
            <person name="Andreopoulos W."/>
            <person name="Pangilinan J."/>
            <person name="LaButti K."/>
            <person name="Riley R."/>
            <person name="Lipzen A."/>
            <person name="Clum A."/>
            <person name="Drula E."/>
            <person name="Henrissat B."/>
            <person name="Kohler A."/>
            <person name="Grigoriev I.V."/>
            <person name="Martin F.M."/>
            <person name="Hacquard S."/>
        </authorList>
    </citation>
    <scope>NUCLEOTIDE SEQUENCE</scope>
    <source>
        <strain evidence="2">FSSC 5 MPI-SDFR-AT-0091</strain>
    </source>
</reference>